<feature type="domain" description="Gnk2-homologous" evidence="6">
    <location>
        <begin position="221"/>
        <end position="323"/>
    </location>
</feature>
<feature type="signal peptide" evidence="5">
    <location>
        <begin position="1"/>
        <end position="21"/>
    </location>
</feature>
<evidence type="ECO:0000256" key="3">
    <source>
        <dbReference type="ARBA" id="ARBA00047558"/>
    </source>
</evidence>
<dbReference type="EMBL" id="OY731401">
    <property type="protein sequence ID" value="CAJ1952555.1"/>
    <property type="molecule type" value="Genomic_DNA"/>
</dbReference>
<comment type="catalytic activity">
    <reaction evidence="3">
        <text>L-seryl-[protein] + ATP = O-phospho-L-seryl-[protein] + ADP + H(+)</text>
        <dbReference type="Rhea" id="RHEA:17989"/>
        <dbReference type="Rhea" id="RHEA-COMP:9863"/>
        <dbReference type="Rhea" id="RHEA-COMP:11604"/>
        <dbReference type="ChEBI" id="CHEBI:15378"/>
        <dbReference type="ChEBI" id="CHEBI:29999"/>
        <dbReference type="ChEBI" id="CHEBI:30616"/>
        <dbReference type="ChEBI" id="CHEBI:83421"/>
        <dbReference type="ChEBI" id="CHEBI:456216"/>
    </reaction>
</comment>
<organism evidence="7 8">
    <name type="scientific">Sphenostylis stenocarpa</name>
    <dbReference type="NCBI Taxonomy" id="92480"/>
    <lineage>
        <taxon>Eukaryota</taxon>
        <taxon>Viridiplantae</taxon>
        <taxon>Streptophyta</taxon>
        <taxon>Embryophyta</taxon>
        <taxon>Tracheophyta</taxon>
        <taxon>Spermatophyta</taxon>
        <taxon>Magnoliopsida</taxon>
        <taxon>eudicotyledons</taxon>
        <taxon>Gunneridae</taxon>
        <taxon>Pentapetalae</taxon>
        <taxon>rosids</taxon>
        <taxon>fabids</taxon>
        <taxon>Fabales</taxon>
        <taxon>Fabaceae</taxon>
        <taxon>Papilionoideae</taxon>
        <taxon>50 kb inversion clade</taxon>
        <taxon>NPAAA clade</taxon>
        <taxon>indigoferoid/millettioid clade</taxon>
        <taxon>Phaseoleae</taxon>
        <taxon>Sphenostylis</taxon>
    </lineage>
</organism>
<dbReference type="FunFam" id="3.30.430.20:FF:000012">
    <property type="entry name" value="Cysteine-rich receptor-like protein kinase 25"/>
    <property type="match status" value="1"/>
</dbReference>
<feature type="chain" id="PRO_5041645677" description="Gnk2-homologous domain-containing protein" evidence="5">
    <location>
        <begin position="22"/>
        <end position="482"/>
    </location>
</feature>
<feature type="domain" description="Gnk2-homologous" evidence="6">
    <location>
        <begin position="329"/>
        <end position="436"/>
    </location>
</feature>
<dbReference type="PANTHER" id="PTHR32099">
    <property type="entry name" value="CYSTEINE-RICH REPEAT SECRETORY PROTEIN"/>
    <property type="match status" value="1"/>
</dbReference>
<dbReference type="PANTHER" id="PTHR32099:SF110">
    <property type="entry name" value="CYSTEINE-RICH RECEPTOR-KINASE-LIKE PROTEIN"/>
    <property type="match status" value="1"/>
</dbReference>
<keyword evidence="8" id="KW-1185">Reference proteome</keyword>
<evidence type="ECO:0000256" key="5">
    <source>
        <dbReference type="SAM" id="SignalP"/>
    </source>
</evidence>
<dbReference type="AlphaFoldDB" id="A0AA86SD42"/>
<evidence type="ECO:0000256" key="2">
    <source>
        <dbReference type="ARBA" id="ARBA00022737"/>
    </source>
</evidence>
<evidence type="ECO:0000256" key="4">
    <source>
        <dbReference type="ARBA" id="ARBA00047951"/>
    </source>
</evidence>
<dbReference type="CDD" id="cd23509">
    <property type="entry name" value="Gnk2-like"/>
    <property type="match status" value="3"/>
</dbReference>
<proteinExistence type="predicted"/>
<sequence length="482" mass="53298">MASKKTLLLFTFLSLFAAIDSQNDPFFLYKDCSSDTTNPNTSFQSNLKILLSSLSSNFSGNTAYYSTKITGENPSDSIYGLFMCRGDVSSLFCHQCVLNATQLLSSDCSLSKQGVTWYEECMVWYSTSLIFSTVTTTPSNTMKNCGNVSNQESFMNLVFLTLNQTAHEAAQSTIGNRKFATREATNVSGYQNQTLYSTPIPKLVPETKTSHADSILSENPIYLSHNCTNQTSFTANNTFQTHLHTLFSNLASNATSGNMFYKTEVANTVFGVFLCRDREDLPSGLCGECVKSASHEISSKCHSSHEAIIWYSQCMLRYSYMNFSNKVEIGPMFSELNTTNEGKEQSFFTVKLAKTLDQVAIQTGDSGERYGTKTTKLNDLQTLYALAQCTQDLSIEDCKGCLGILIGTSIPWSRLGSTGGRVFYPSCNIRFELFQFFKAINETGTSSSGFLTFACEEKYFACVLTKGITTGVFMMDDSSFLG</sequence>
<dbReference type="Proteomes" id="UP001189624">
    <property type="component" value="Chromosome 4"/>
</dbReference>
<name>A0AA86SD42_9FABA</name>
<keyword evidence="1 5" id="KW-0732">Signal</keyword>
<dbReference type="Gramene" id="rna-AYBTSS11_LOCUS15358">
    <property type="protein sequence ID" value="CAJ1952555.1"/>
    <property type="gene ID" value="gene-AYBTSS11_LOCUS15358"/>
</dbReference>
<dbReference type="InterPro" id="IPR002902">
    <property type="entry name" value="GNK2"/>
</dbReference>
<evidence type="ECO:0000313" key="8">
    <source>
        <dbReference type="Proteomes" id="UP001189624"/>
    </source>
</evidence>
<evidence type="ECO:0000256" key="1">
    <source>
        <dbReference type="ARBA" id="ARBA00022729"/>
    </source>
</evidence>
<feature type="domain" description="Gnk2-homologous" evidence="6">
    <location>
        <begin position="25"/>
        <end position="130"/>
    </location>
</feature>
<gene>
    <name evidence="7" type="ORF">AYBTSS11_LOCUS15358</name>
</gene>
<dbReference type="FunFam" id="3.30.430.20:FF:000013">
    <property type="entry name" value="Cysteine-rich RLK (RECEPTOR-like protein kinase) 23"/>
    <property type="match status" value="2"/>
</dbReference>
<dbReference type="InterPro" id="IPR038408">
    <property type="entry name" value="GNK2_sf"/>
</dbReference>
<keyword evidence="2" id="KW-0677">Repeat</keyword>
<reference evidence="7" key="1">
    <citation type="submission" date="2023-10" db="EMBL/GenBank/DDBJ databases">
        <authorList>
            <person name="Domelevo Entfellner J.-B."/>
        </authorList>
    </citation>
    <scope>NUCLEOTIDE SEQUENCE</scope>
</reference>
<accession>A0AA86SD42</accession>
<evidence type="ECO:0000313" key="7">
    <source>
        <dbReference type="EMBL" id="CAJ1952555.1"/>
    </source>
</evidence>
<dbReference type="Gene3D" id="3.30.430.20">
    <property type="entry name" value="Gnk2 domain, C-X8-C-X2-C motif"/>
    <property type="match status" value="3"/>
</dbReference>
<evidence type="ECO:0000259" key="6">
    <source>
        <dbReference type="PROSITE" id="PS51473"/>
    </source>
</evidence>
<dbReference type="PROSITE" id="PS51473">
    <property type="entry name" value="GNK2"/>
    <property type="match status" value="3"/>
</dbReference>
<protein>
    <recommendedName>
        <fullName evidence="6">Gnk2-homologous domain-containing protein</fullName>
    </recommendedName>
</protein>
<dbReference type="Pfam" id="PF01657">
    <property type="entry name" value="Stress-antifung"/>
    <property type="match status" value="3"/>
</dbReference>
<comment type="catalytic activity">
    <reaction evidence="4">
        <text>L-threonyl-[protein] + ATP = O-phospho-L-threonyl-[protein] + ADP + H(+)</text>
        <dbReference type="Rhea" id="RHEA:46608"/>
        <dbReference type="Rhea" id="RHEA-COMP:11060"/>
        <dbReference type="Rhea" id="RHEA-COMP:11605"/>
        <dbReference type="ChEBI" id="CHEBI:15378"/>
        <dbReference type="ChEBI" id="CHEBI:30013"/>
        <dbReference type="ChEBI" id="CHEBI:30616"/>
        <dbReference type="ChEBI" id="CHEBI:61977"/>
        <dbReference type="ChEBI" id="CHEBI:456216"/>
    </reaction>
</comment>